<proteinExistence type="inferred from homology"/>
<accession>A0ABY8XCP5</accession>
<dbReference type="PANTHER" id="PTHR21064">
    <property type="entry name" value="AMINOGLYCOSIDE PHOSPHOTRANSFERASE DOMAIN-CONTAINING PROTEIN-RELATED"/>
    <property type="match status" value="1"/>
</dbReference>
<dbReference type="Proteomes" id="UP001236415">
    <property type="component" value="Chromosome"/>
</dbReference>
<dbReference type="PANTHER" id="PTHR21064:SF6">
    <property type="entry name" value="AMINOGLYCOSIDE PHOSPHOTRANSFERASE DOMAIN-CONTAINING PROTEIN"/>
    <property type="match status" value="1"/>
</dbReference>
<evidence type="ECO:0000313" key="4">
    <source>
        <dbReference type="Proteomes" id="UP001236415"/>
    </source>
</evidence>
<dbReference type="InterPro" id="IPR050249">
    <property type="entry name" value="Pseudomonas-type_ThrB"/>
</dbReference>
<dbReference type="InterPro" id="IPR011009">
    <property type="entry name" value="Kinase-like_dom_sf"/>
</dbReference>
<dbReference type="EMBL" id="CP127162">
    <property type="protein sequence ID" value="WIV21175.1"/>
    <property type="molecule type" value="Genomic_DNA"/>
</dbReference>
<gene>
    <name evidence="3" type="ORF">QPK24_11110</name>
</gene>
<dbReference type="InterPro" id="IPR002575">
    <property type="entry name" value="Aminoglycoside_PTrfase"/>
</dbReference>
<evidence type="ECO:0000256" key="1">
    <source>
        <dbReference type="ARBA" id="ARBA00038240"/>
    </source>
</evidence>
<evidence type="ECO:0000313" key="3">
    <source>
        <dbReference type="EMBL" id="WIV21175.1"/>
    </source>
</evidence>
<comment type="similarity">
    <text evidence="1">Belongs to the pseudomonas-type ThrB family.</text>
</comment>
<reference evidence="3 4" key="1">
    <citation type="submission" date="2023-06" db="EMBL/GenBank/DDBJ databases">
        <title>Paenibacillus polygonum sp. nov., an endophytic bacterium, isolated from Polygonum lapathifolium L. in Nanji Wetland National Nature Reserve, South of Poyang Lake, Jiangxi Province, China.</title>
        <authorList>
            <person name="Yu Z."/>
        </authorList>
    </citation>
    <scope>NUCLEOTIDE SEQUENCE [LARGE SCALE GENOMIC DNA]</scope>
    <source>
        <strain evidence="3 4">C31</strain>
    </source>
</reference>
<evidence type="ECO:0000259" key="2">
    <source>
        <dbReference type="Pfam" id="PF01636"/>
    </source>
</evidence>
<keyword evidence="4" id="KW-1185">Reference proteome</keyword>
<dbReference type="SUPFAM" id="SSF56112">
    <property type="entry name" value="Protein kinase-like (PK-like)"/>
    <property type="match status" value="1"/>
</dbReference>
<dbReference type="Pfam" id="PF01636">
    <property type="entry name" value="APH"/>
    <property type="match status" value="1"/>
</dbReference>
<name>A0ABY8XCP5_9BACL</name>
<sequence>MPNTNYVEISKKALKEYDLNDYEIEYIGHSGNVVYCVNETDSTRKFSLRIHESRSQGFEEMWSTKESIHSEVTWLDALSRASDIVVPKPIYNQNNNLITEVNHCDKVMYCTLLTWVDGEQKPYVPTAKDAGKVGTMIGKLHFESSKWIVPYGFSRPTFDEHKLDKSLERIQIAIENGTLIKSGETLILAGQKAKNIIINLEKTNINWGVIHADLIPSNYIFHNDIVSPIDFGACGFGFYLFDLGWTFSYIHPSFRESLLKCYSNVFPLPSNYESLLETFFIAGQLDTLGFWLGMPDSNEWLEGHISSLVSREFSRYLSNESFLYTGTPYWE</sequence>
<dbReference type="RefSeq" id="WP_285748694.1">
    <property type="nucleotide sequence ID" value="NZ_CP127162.1"/>
</dbReference>
<feature type="domain" description="Aminoglycoside phosphotransferase" evidence="2">
    <location>
        <begin position="32"/>
        <end position="259"/>
    </location>
</feature>
<organism evidence="3 4">
    <name type="scientific">Paenibacillus polygoni</name>
    <dbReference type="NCBI Taxonomy" id="3050112"/>
    <lineage>
        <taxon>Bacteria</taxon>
        <taxon>Bacillati</taxon>
        <taxon>Bacillota</taxon>
        <taxon>Bacilli</taxon>
        <taxon>Bacillales</taxon>
        <taxon>Paenibacillaceae</taxon>
        <taxon>Paenibacillus</taxon>
    </lineage>
</organism>
<dbReference type="Gene3D" id="3.90.1200.10">
    <property type="match status" value="1"/>
</dbReference>
<protein>
    <submittedName>
        <fullName evidence="3">Phosphotransferase</fullName>
    </submittedName>
</protein>